<dbReference type="Proteomes" id="UP000239326">
    <property type="component" value="Plasmid unnamed1"/>
</dbReference>
<protein>
    <submittedName>
        <fullName evidence="9">Viral (Super1) RNA helicase</fullName>
    </submittedName>
</protein>
<dbReference type="Pfam" id="PF13087">
    <property type="entry name" value="AAA_12"/>
    <property type="match status" value="1"/>
</dbReference>
<keyword evidence="3" id="KW-0378">Hydrolase</keyword>
<dbReference type="PANTHER" id="PTHR43788:SF8">
    <property type="entry name" value="DNA-BINDING PROTEIN SMUBP-2"/>
    <property type="match status" value="1"/>
</dbReference>
<dbReference type="PANTHER" id="PTHR43788">
    <property type="entry name" value="DNA2/NAM7 HELICASE FAMILY MEMBER"/>
    <property type="match status" value="1"/>
</dbReference>
<evidence type="ECO:0000256" key="3">
    <source>
        <dbReference type="ARBA" id="ARBA00022801"/>
    </source>
</evidence>
<dbReference type="Pfam" id="PF13086">
    <property type="entry name" value="AAA_11"/>
    <property type="match status" value="1"/>
</dbReference>
<evidence type="ECO:0000256" key="6">
    <source>
        <dbReference type="SAM" id="Coils"/>
    </source>
</evidence>
<keyword evidence="10" id="KW-1185">Reference proteome</keyword>
<keyword evidence="5" id="KW-0067">ATP-binding</keyword>
<geneLocation type="plasmid" evidence="9 10">
    <name>unnamed1</name>
</geneLocation>
<gene>
    <name evidence="9" type="ORF">C6571_18710</name>
</gene>
<organism evidence="9 10">
    <name type="scientific">Simplicispira suum</name>
    <dbReference type="NCBI Taxonomy" id="2109915"/>
    <lineage>
        <taxon>Bacteria</taxon>
        <taxon>Pseudomonadati</taxon>
        <taxon>Pseudomonadota</taxon>
        <taxon>Betaproteobacteria</taxon>
        <taxon>Burkholderiales</taxon>
        <taxon>Comamonadaceae</taxon>
        <taxon>Simplicispira</taxon>
    </lineage>
</organism>
<feature type="domain" description="DNA2/NAM7 helicase helicase" evidence="7">
    <location>
        <begin position="599"/>
        <end position="1115"/>
    </location>
</feature>
<dbReference type="KEGG" id="simp:C6571_18710"/>
<reference evidence="9 10" key="1">
    <citation type="submission" date="2018-03" db="EMBL/GenBank/DDBJ databases">
        <title>Genome sequencing of Simplicispira sp.</title>
        <authorList>
            <person name="Kim S.-J."/>
            <person name="Heo J."/>
            <person name="Kwon S.-W."/>
        </authorList>
    </citation>
    <scope>NUCLEOTIDE SEQUENCE [LARGE SCALE GENOMIC DNA]</scope>
    <source>
        <strain evidence="9 10">SC1-8</strain>
        <plasmid evidence="9 10">unnamed1</plasmid>
    </source>
</reference>
<evidence type="ECO:0000259" key="7">
    <source>
        <dbReference type="Pfam" id="PF13086"/>
    </source>
</evidence>
<proteinExistence type="inferred from homology"/>
<keyword evidence="2" id="KW-0547">Nucleotide-binding</keyword>
<dbReference type="SUPFAM" id="SSF52540">
    <property type="entry name" value="P-loop containing nucleoside triphosphate hydrolases"/>
    <property type="match status" value="1"/>
</dbReference>
<evidence type="ECO:0000313" key="9">
    <source>
        <dbReference type="EMBL" id="AVO43458.1"/>
    </source>
</evidence>
<dbReference type="InterPro" id="IPR050534">
    <property type="entry name" value="Coronavir_polyprotein_1ab"/>
</dbReference>
<evidence type="ECO:0000256" key="4">
    <source>
        <dbReference type="ARBA" id="ARBA00022806"/>
    </source>
</evidence>
<dbReference type="InterPro" id="IPR041677">
    <property type="entry name" value="DNA2/NAM7_AAA_11"/>
</dbReference>
<feature type="domain" description="DNA2/NAM7 helicase-like C-terminal" evidence="8">
    <location>
        <begin position="1179"/>
        <end position="1330"/>
    </location>
</feature>
<accession>A0A2S0N5N3</accession>
<dbReference type="RefSeq" id="WP_106448406.1">
    <property type="nucleotide sequence ID" value="NZ_CP027670.1"/>
</dbReference>
<dbReference type="GO" id="GO:0016787">
    <property type="term" value="F:hydrolase activity"/>
    <property type="evidence" value="ECO:0007669"/>
    <property type="project" value="UniProtKB-KW"/>
</dbReference>
<dbReference type="EMBL" id="CP027670">
    <property type="protein sequence ID" value="AVO43458.1"/>
    <property type="molecule type" value="Genomic_DNA"/>
</dbReference>
<keyword evidence="4 9" id="KW-0347">Helicase</keyword>
<dbReference type="GO" id="GO:0005524">
    <property type="term" value="F:ATP binding"/>
    <property type="evidence" value="ECO:0007669"/>
    <property type="project" value="UniProtKB-KW"/>
</dbReference>
<dbReference type="Gene3D" id="3.40.50.300">
    <property type="entry name" value="P-loop containing nucleotide triphosphate hydrolases"/>
    <property type="match status" value="2"/>
</dbReference>
<feature type="coiled-coil region" evidence="6">
    <location>
        <begin position="909"/>
        <end position="971"/>
    </location>
</feature>
<evidence type="ECO:0000313" key="10">
    <source>
        <dbReference type="Proteomes" id="UP000239326"/>
    </source>
</evidence>
<dbReference type="InterPro" id="IPR041679">
    <property type="entry name" value="DNA2/NAM7-like_C"/>
</dbReference>
<evidence type="ECO:0000256" key="1">
    <source>
        <dbReference type="ARBA" id="ARBA00007913"/>
    </source>
</evidence>
<evidence type="ECO:0000259" key="8">
    <source>
        <dbReference type="Pfam" id="PF13087"/>
    </source>
</evidence>
<sequence length="1355" mass="147940">MDTLAVRASSLTDCRFEVRWRWHKNNTPQPIGGVINVEVPVSHLGDAAALAELRALFYLLEERKVHGNGANRLGSGITIEQSFGAVKKALAKKALKTSGVGNTEKRHIAAATEFLATKFFGAKIVVEPRDKQFQFKQFESIPVELMQTFPRVRLHHDGFDGGIAVSRHALHRQVGRVDQGRIPSLENDLSDVPDARFEAAWGWFAKILSGDKLEEMFARPDAKARRERYTGSRYLHFPSSTVPAVLVITPEAQGWALATVLRREQTGFLNWPRLQPERSSAAIDFVRRQIMQKTFRFWRVLEALTPNEAARVDRSGTLPVYGVDVSAAGAALPWNDPEHLARHVDAGTVWSYNMQGGVHDAASVFALAVRNLQQAGHYAADQRSRKARLFDLDFDAQGYPVATSFRLSLAAWAAGYLAQPGNSVQSLIAVGASRQQAPADETGRPTTGFSEFDAAEASLLAWVRDEARALRAQSTPAKPAWVRSVVQRVLDATGLPNSIFDGALPCHIKAAQVRETADKDTSESSALLGSFFVEDLAKLEHSVEQRRIGQALATFLRGSHGIKRLDVRSPDAESVLLERLHPRNMPQGRWPSDHALVFSQQLAVNSAWQELRDGAGLFAVNGPPGTGKTTMLRDVVAAVVTERAAVLARLGASVFSAKRACRVGDTWVPYYELGPELSGYSIVVASSNNGAVENVTRELPGIESVPTRVGTRGEGYFREIASQVAMKDAWGLLAAPLGKSGNRNAFLRAFWWGGGPSSEIAPSVEPRGMRAHLKNLQSIPQLADLRWENARIQFAAAQQREREARLAMEAVAGRADVLAKLVTDHASAKSRILTLIEAAVQQRADAQAAGDVLRDHTEQLASLVKSLSDLAQAKLATLRQKPGAVNWVLTLGGAHRQWRKRYGQQLSQYEAMRTQAQLGKERLEAAEAEAIALTDTYIATVHAAKQLRKQLTRISKNIENEERQMHADQQALGSAWPRTDVLGTERETGKPWASAQWLQARQDVFLSALDLHRAFIEKNATQIVANIGLASDWLNGKRMPTELAQLALDSLCLVVPVISTTFASMSRMGRDLGPESIGWLLIDEAGQALPQHAAGSLWRARRAIVVGDPLQLEPVQALPASVESAVAAACGAPVRLWPSVGSVQGLADQASQIGTMVGEDSSGAVWVGCPLRLHCRCDEPMFSISNEVAYDGQMVLGKRAQTSTLPPSAWLHVSSRAADGHWVEDEGESLQDLLEVLRGAHGVDPQQIALISPFREVARQLRAIGRRHGIEPGKMGTVHTAQGKEAEVVVLVLGGDPQAPGAKAWAASKPNLVNVAVSRARQRLYVVGDRKAWKGHRYFEVLAKHLPVKSKSEKL</sequence>
<evidence type="ECO:0000256" key="2">
    <source>
        <dbReference type="ARBA" id="ARBA00022741"/>
    </source>
</evidence>
<dbReference type="GO" id="GO:0043139">
    <property type="term" value="F:5'-3' DNA helicase activity"/>
    <property type="evidence" value="ECO:0007669"/>
    <property type="project" value="TreeGrafter"/>
</dbReference>
<dbReference type="OrthoDB" id="9757917at2"/>
<comment type="similarity">
    <text evidence="1">Belongs to the DNA2/NAM7 helicase family.</text>
</comment>
<keyword evidence="6" id="KW-0175">Coiled coil</keyword>
<name>A0A2S0N5N3_9BURK</name>
<dbReference type="InterPro" id="IPR027417">
    <property type="entry name" value="P-loop_NTPase"/>
</dbReference>
<evidence type="ECO:0000256" key="5">
    <source>
        <dbReference type="ARBA" id="ARBA00022840"/>
    </source>
</evidence>
<keyword evidence="9" id="KW-0614">Plasmid</keyword>